<dbReference type="KEGG" id="dma:DMR_02890"/>
<evidence type="ECO:0000313" key="5">
    <source>
        <dbReference type="EMBL" id="BAH73780.1"/>
    </source>
</evidence>
<dbReference type="Pfam" id="PF25954">
    <property type="entry name" value="Beta-barrel_RND_2"/>
    <property type="match status" value="1"/>
</dbReference>
<dbReference type="eggNOG" id="COG0845">
    <property type="taxonomic scope" value="Bacteria"/>
</dbReference>
<organism evidence="5 6">
    <name type="scientific">Solidesulfovibrio magneticus (strain ATCC 700980 / DSM 13731 / RS-1)</name>
    <name type="common">Desulfovibrio magneticus</name>
    <dbReference type="NCBI Taxonomy" id="573370"/>
    <lineage>
        <taxon>Bacteria</taxon>
        <taxon>Pseudomonadati</taxon>
        <taxon>Thermodesulfobacteriota</taxon>
        <taxon>Desulfovibrionia</taxon>
        <taxon>Desulfovibrionales</taxon>
        <taxon>Desulfovibrionaceae</taxon>
        <taxon>Solidesulfovibrio</taxon>
    </lineage>
</organism>
<gene>
    <name evidence="5" type="ordered locus">DMR_02890</name>
</gene>
<name>C4XGK0_SOLM1</name>
<evidence type="ECO:0000256" key="1">
    <source>
        <dbReference type="ARBA" id="ARBA00004196"/>
    </source>
</evidence>
<feature type="domain" description="CusB-like beta-barrel" evidence="4">
    <location>
        <begin position="293"/>
        <end position="366"/>
    </location>
</feature>
<dbReference type="AlphaFoldDB" id="C4XGK0"/>
<dbReference type="PANTHER" id="PTHR32347:SF23">
    <property type="entry name" value="BLL5650 PROTEIN"/>
    <property type="match status" value="1"/>
</dbReference>
<dbReference type="PANTHER" id="PTHR32347">
    <property type="entry name" value="EFFLUX SYSTEM COMPONENT YKNX-RELATED"/>
    <property type="match status" value="1"/>
</dbReference>
<dbReference type="Gene3D" id="2.40.30.170">
    <property type="match status" value="1"/>
</dbReference>
<dbReference type="Proteomes" id="UP000009071">
    <property type="component" value="Chromosome"/>
</dbReference>
<comment type="subcellular location">
    <subcellularLocation>
        <location evidence="1">Cell envelope</location>
    </subcellularLocation>
</comment>
<proteinExistence type="predicted"/>
<keyword evidence="6" id="KW-1185">Reference proteome</keyword>
<evidence type="ECO:0000313" key="6">
    <source>
        <dbReference type="Proteomes" id="UP000009071"/>
    </source>
</evidence>
<dbReference type="HOGENOM" id="CLU_815671_0_0_7"/>
<dbReference type="InterPro" id="IPR058792">
    <property type="entry name" value="Beta-barrel_RND_2"/>
</dbReference>
<evidence type="ECO:0000256" key="3">
    <source>
        <dbReference type="SAM" id="Coils"/>
    </source>
</evidence>
<dbReference type="InterPro" id="IPR050465">
    <property type="entry name" value="UPF0194_transport"/>
</dbReference>
<protein>
    <recommendedName>
        <fullName evidence="4">CusB-like beta-barrel domain-containing protein</fullName>
    </recommendedName>
</protein>
<sequence>MWSGMIWCKGRPRSGTSSRLGAGAVAPQSETACRHGMTDMKTLFGLAAALLLAAALPASAETISFQGKAYCPIRYDINWPFSAKSKKAPTQGSGITANVYEMPKEAVEEKSAADLGSDMRRLRIISAPVQIGQHVVEDQVLITYELPLENLMAEKQLVSRAELNGLEHAMSVVQFQLATIQNRQRELENMAGNQAVAVNEVANNARDIENLLLQRDFLEEKLELARQRYDNSVLLSQSKFGKEVDLKNLPRRGYVRAPGDGYILWLNSSLVPGMAFSKQAPLVTIGKLDPIIVRASVHEIAMQKLKAGDPATVIFNAWPGEKFQTTISKVDYVAQPAMLQQPSFYLIELTLPNPDLRIKEGMRCDVVVDLH</sequence>
<evidence type="ECO:0000256" key="2">
    <source>
        <dbReference type="ARBA" id="ARBA00023054"/>
    </source>
</evidence>
<dbReference type="STRING" id="573370.DMR_02890"/>
<dbReference type="GO" id="GO:0030313">
    <property type="term" value="C:cell envelope"/>
    <property type="evidence" value="ECO:0007669"/>
    <property type="project" value="UniProtKB-SubCell"/>
</dbReference>
<dbReference type="EMBL" id="AP010904">
    <property type="protein sequence ID" value="BAH73780.1"/>
    <property type="molecule type" value="Genomic_DNA"/>
</dbReference>
<feature type="coiled-coil region" evidence="3">
    <location>
        <begin position="201"/>
        <end position="228"/>
    </location>
</feature>
<reference evidence="5 6" key="1">
    <citation type="journal article" date="2009" name="Genome Res.">
        <title>Whole genome sequence of Desulfovibrio magneticus strain RS-1 revealed common gene clusters in magnetotactic bacteria.</title>
        <authorList>
            <person name="Nakazawa H."/>
            <person name="Arakaki A."/>
            <person name="Narita-Yamada S."/>
            <person name="Yashiro I."/>
            <person name="Jinno K."/>
            <person name="Aoki N."/>
            <person name="Tsuruyama A."/>
            <person name="Okamura Y."/>
            <person name="Tanikawa S."/>
            <person name="Fujita N."/>
            <person name="Takeyama H."/>
            <person name="Matsunaga T."/>
        </authorList>
    </citation>
    <scope>NUCLEOTIDE SEQUENCE [LARGE SCALE GENOMIC DNA]</scope>
    <source>
        <strain evidence="6">ATCC 700980 / DSM 13731 / RS-1</strain>
    </source>
</reference>
<evidence type="ECO:0000259" key="4">
    <source>
        <dbReference type="Pfam" id="PF25954"/>
    </source>
</evidence>
<keyword evidence="2 3" id="KW-0175">Coiled coil</keyword>
<accession>C4XGK0</accession>